<evidence type="ECO:0000256" key="9">
    <source>
        <dbReference type="ARBA" id="ARBA00022840"/>
    </source>
</evidence>
<reference evidence="14" key="1">
    <citation type="submission" date="2003-08" db="EMBL/GenBank/DDBJ databases">
        <authorList>
            <person name="Birren B."/>
            <person name="Nusbaum C."/>
            <person name="Abebe A."/>
            <person name="Abouelleil A."/>
            <person name="Adekoya E."/>
            <person name="Ait-zahra M."/>
            <person name="Allen N."/>
            <person name="Allen T."/>
            <person name="An P."/>
            <person name="Anderson M."/>
            <person name="Anderson S."/>
            <person name="Arachchi H."/>
            <person name="Armbruster J."/>
            <person name="Bachantsang P."/>
            <person name="Baldwin J."/>
            <person name="Barry A."/>
            <person name="Bayul T."/>
            <person name="Blitshsteyn B."/>
            <person name="Bloom T."/>
            <person name="Blye J."/>
            <person name="Boguslavskiy L."/>
            <person name="Borowsky M."/>
            <person name="Boukhgalter B."/>
            <person name="Brunache A."/>
            <person name="Butler J."/>
            <person name="Calixte N."/>
            <person name="Calvo S."/>
            <person name="Camarata J."/>
            <person name="Campo K."/>
            <person name="Chang J."/>
            <person name="Cheshatsang Y."/>
            <person name="Citroen M."/>
            <person name="Collymore A."/>
            <person name="Considine T."/>
            <person name="Cook A."/>
            <person name="Cooke P."/>
            <person name="Corum B."/>
            <person name="Cuomo C."/>
            <person name="David R."/>
            <person name="Dawoe T."/>
            <person name="Degray S."/>
            <person name="Dodge S."/>
            <person name="Dooley K."/>
            <person name="Dorje P."/>
            <person name="Dorjee K."/>
            <person name="Dorris L."/>
            <person name="Duffey N."/>
            <person name="Dupes A."/>
            <person name="Elkins T."/>
            <person name="Engels R."/>
            <person name="Erickson J."/>
            <person name="Farina A."/>
            <person name="Faro S."/>
            <person name="Ferreira P."/>
            <person name="Fischer H."/>
            <person name="Fitzgerald M."/>
            <person name="Foley K."/>
            <person name="Gage D."/>
            <person name="Galagan J."/>
            <person name="Gearin G."/>
            <person name="Gnerre S."/>
            <person name="Gnirke A."/>
            <person name="Goyette A."/>
            <person name="Graham J."/>
            <person name="Grandbois E."/>
            <person name="Gyaltsen K."/>
            <person name="Hafez N."/>
            <person name="Hagopian D."/>
            <person name="Hagos B."/>
            <person name="Hall J."/>
            <person name="Hatcher B."/>
            <person name="Heller A."/>
            <person name="Higgins H."/>
            <person name="Honan T."/>
            <person name="Horn A."/>
            <person name="Houde N."/>
            <person name="Hughes L."/>
            <person name="Hulme W."/>
            <person name="Husby E."/>
            <person name="Iliev I."/>
            <person name="Jaffe D."/>
            <person name="Jones C."/>
            <person name="Kamal M."/>
            <person name="Kamat A."/>
            <person name="Kamvysselis M."/>
            <person name="Karlsson E."/>
            <person name="Kells C."/>
            <person name="Kieu A."/>
            <person name="Kisner P."/>
            <person name="Kodira C."/>
            <person name="Kulbokas E."/>
            <person name="Labutti K."/>
            <person name="Lama D."/>
            <person name="Landers T."/>
            <person name="Leger J."/>
            <person name="Levine S."/>
            <person name="Lewis D."/>
            <person name="Lewis T."/>
            <person name="Lindblad-toh K."/>
            <person name="Liu X."/>
            <person name="Lokyitsang T."/>
            <person name="Lokyitsang Y."/>
            <person name="Lucien O."/>
            <person name="Lui A."/>
            <person name="Ma L.J."/>
            <person name="Mabbitt R."/>
            <person name="Macdonald J."/>
            <person name="Maclean C."/>
            <person name="Major J."/>
            <person name="Manning J."/>
            <person name="Marabella R."/>
            <person name="Maru K."/>
            <person name="Matthews C."/>
            <person name="Mauceli E."/>
            <person name="Mccarthy M."/>
            <person name="Mcdonough S."/>
            <person name="Mcghee T."/>
            <person name="Meldrim J."/>
            <person name="Meneus L."/>
            <person name="Mesirov J."/>
            <person name="Mihalev A."/>
            <person name="Mihova T."/>
            <person name="Mikkelsen T."/>
            <person name="Mlenga V."/>
            <person name="Moru K."/>
            <person name="Mozes J."/>
            <person name="Mulrain L."/>
            <person name="Munson G."/>
            <person name="Naylor J."/>
            <person name="Newes C."/>
            <person name="Nguyen C."/>
            <person name="Nguyen N."/>
            <person name="Nguyen T."/>
            <person name="Nicol R."/>
            <person name="Nielsen C."/>
            <person name="Nizzari M."/>
            <person name="Norbu C."/>
            <person name="Norbu N."/>
            <person name="O'donnell P."/>
            <person name="Okoawo O."/>
            <person name="O'leary S."/>
            <person name="Omotosho B."/>
            <person name="O'neill K."/>
            <person name="Osman S."/>
            <person name="Parker S."/>
            <person name="Perrin D."/>
            <person name="Phunkhang P."/>
            <person name="Piqani B."/>
            <person name="Purcell S."/>
            <person name="Rachupka T."/>
            <person name="Ramasamy U."/>
            <person name="Rameau R."/>
            <person name="Ray V."/>
            <person name="Raymond C."/>
            <person name="Retta R."/>
            <person name="Richardson S."/>
            <person name="Rise C."/>
            <person name="Rodriguez J."/>
            <person name="Rogers J."/>
            <person name="Rogov P."/>
            <person name="Rutman M."/>
            <person name="Schupbach R."/>
            <person name="Seaman C."/>
            <person name="Settipalli S."/>
            <person name="Sharpe T."/>
            <person name="Sheridan J."/>
            <person name="Sherpa N."/>
            <person name="Shi J."/>
            <person name="Smirnov S."/>
            <person name="Smith C."/>
            <person name="Sougnez C."/>
            <person name="Spencer B."/>
            <person name="Stalker J."/>
            <person name="Stange-thomann N."/>
            <person name="Stavropoulos S."/>
            <person name="Stetson K."/>
            <person name="Stone C."/>
            <person name="Stone S."/>
            <person name="Stubbs M."/>
            <person name="Talamas J."/>
            <person name="Tchuinga P."/>
            <person name="Tenzing P."/>
            <person name="Tesfaye S."/>
            <person name="Theodore J."/>
            <person name="Thoulutsang Y."/>
            <person name="Topham K."/>
            <person name="Towey S."/>
            <person name="Tsamla T."/>
            <person name="Tsomo N."/>
            <person name="Vallee D."/>
            <person name="Vassiliev H."/>
            <person name="Venkataraman V."/>
            <person name="Vinson J."/>
            <person name="Vo A."/>
            <person name="Wade C."/>
            <person name="Wang S."/>
            <person name="Wangchuk T."/>
            <person name="Wangdi T."/>
            <person name="Whittaker C."/>
            <person name="Wilkinson J."/>
            <person name="Wu Y."/>
            <person name="Wyman D."/>
            <person name="Yadav S."/>
            <person name="Yang S."/>
            <person name="Yang X."/>
            <person name="Yeager S."/>
            <person name="Yee E."/>
            <person name="Young G."/>
            <person name="Zainoun J."/>
            <person name="Zembeck L."/>
            <person name="Zimmer A."/>
            <person name="Zody M."/>
            <person name="Lander E."/>
        </authorList>
    </citation>
    <scope>NUCLEOTIDE SEQUENCE [LARGE SCALE GENOMIC DNA]</scope>
</reference>
<feature type="repeat" description="WD" evidence="10">
    <location>
        <begin position="902"/>
        <end position="934"/>
    </location>
</feature>
<dbReference type="SUPFAM" id="SSF48371">
    <property type="entry name" value="ARM repeat"/>
    <property type="match status" value="1"/>
</dbReference>
<proteinExistence type="predicted"/>
<dbReference type="Ensembl" id="ENSCSAVT00000012207.1">
    <property type="protein sequence ID" value="ENSCSAVP00000012067.1"/>
    <property type="gene ID" value="ENSCSAVG00000007099.1"/>
</dbReference>
<dbReference type="PROSITE" id="PS50294">
    <property type="entry name" value="WD_REPEATS_REGION"/>
    <property type="match status" value="1"/>
</dbReference>
<keyword evidence="9" id="KW-0067">ATP-binding</keyword>
<dbReference type="SUPFAM" id="SSF56112">
    <property type="entry name" value="Protein kinase-like (PK-like)"/>
    <property type="match status" value="1"/>
</dbReference>
<evidence type="ECO:0000256" key="11">
    <source>
        <dbReference type="SAM" id="MobiDB-lite"/>
    </source>
</evidence>
<dbReference type="PANTHER" id="PTHR17583:SF0">
    <property type="entry name" value="PHOSPHOINOSITIDE 3-KINASE REGULATORY SUBUNIT 4"/>
    <property type="match status" value="1"/>
</dbReference>
<dbReference type="CDD" id="cd13980">
    <property type="entry name" value="STKc_Vps15"/>
    <property type="match status" value="1"/>
</dbReference>
<dbReference type="GO" id="GO:0071561">
    <property type="term" value="C:nucleus-vacuole junction"/>
    <property type="evidence" value="ECO:0007669"/>
    <property type="project" value="TreeGrafter"/>
</dbReference>
<dbReference type="InterPro" id="IPR016024">
    <property type="entry name" value="ARM-type_fold"/>
</dbReference>
<dbReference type="InterPro" id="IPR045162">
    <property type="entry name" value="Vps15-like"/>
</dbReference>
<dbReference type="Gene3D" id="2.130.10.10">
    <property type="entry name" value="YVTN repeat-like/Quinoprotein amine dehydrogenase"/>
    <property type="match status" value="1"/>
</dbReference>
<dbReference type="GO" id="GO:0005776">
    <property type="term" value="C:autophagosome"/>
    <property type="evidence" value="ECO:0007669"/>
    <property type="project" value="UniProtKB-SubCell"/>
</dbReference>
<dbReference type="InterPro" id="IPR008271">
    <property type="entry name" value="Ser/Thr_kinase_AS"/>
</dbReference>
<feature type="region of interest" description="Disordered" evidence="11">
    <location>
        <begin position="763"/>
        <end position="787"/>
    </location>
</feature>
<organism evidence="13 14">
    <name type="scientific">Ciona savignyi</name>
    <name type="common">Pacific transparent sea squirt</name>
    <dbReference type="NCBI Taxonomy" id="51511"/>
    <lineage>
        <taxon>Eukaryota</taxon>
        <taxon>Metazoa</taxon>
        <taxon>Chordata</taxon>
        <taxon>Tunicata</taxon>
        <taxon>Ascidiacea</taxon>
        <taxon>Phlebobranchia</taxon>
        <taxon>Cionidae</taxon>
        <taxon>Ciona</taxon>
    </lineage>
</organism>
<dbReference type="GO" id="GO:0016236">
    <property type="term" value="P:macroautophagy"/>
    <property type="evidence" value="ECO:0007669"/>
    <property type="project" value="InterPro"/>
</dbReference>
<dbReference type="GO" id="GO:0045324">
    <property type="term" value="P:late endosome to vacuole transport"/>
    <property type="evidence" value="ECO:0007669"/>
    <property type="project" value="InterPro"/>
</dbReference>
<evidence type="ECO:0000313" key="13">
    <source>
        <dbReference type="Ensembl" id="ENSCSAVP00000012067.1"/>
    </source>
</evidence>
<dbReference type="Pfam" id="PF00069">
    <property type="entry name" value="Pkinase"/>
    <property type="match status" value="1"/>
</dbReference>
<evidence type="ECO:0000256" key="6">
    <source>
        <dbReference type="ARBA" id="ARBA00022737"/>
    </source>
</evidence>
<keyword evidence="7" id="KW-0547">Nucleotide-binding</keyword>
<evidence type="ECO:0000256" key="5">
    <source>
        <dbReference type="ARBA" id="ARBA00022679"/>
    </source>
</evidence>
<keyword evidence="5" id="KW-0808">Transferase</keyword>
<keyword evidence="3" id="KW-0723">Serine/threonine-protein kinase</keyword>
<dbReference type="STRING" id="51511.ENSCSAVP00000012067"/>
<name>H2Z3A5_CIOSA</name>
<sequence>MGNQLVATAPSQILSVESFLADASEFTFYKSLGSTRFMKVARARYQDGYAVVKVFVIPDGSLNLATIAEVESIMLKLKHASNCLPFQRTIITDKSAMLVRQYIKHNLYDRISTRPFYNNIERKWVAFQLICALNQMAKCNVWHGDIKSENVLITSWNWLLLTDFASFKPAYLPDDNPADFNYFFDTSRRRTCYIAPERFTDNQSMLASNELRDYDVAVTNAMDIFSAGCVIAEIFTDGTPLFDLSQLLAYRENKFDPEAVLNKIDDIHVREMVKHMTQCDPAKRYTAEKYLNEWRGKIFPNHFYSFLKFYIGRYCDTPLLSADQTVSGLHKDLDNILQNLVYLENASETLVILSSLLLSCIRKLKYCNCKLKALHVVKEFAKHLPSHVILERFIPYLMELLKDRVPRVRAQALRTSATCLTFVSQVPRSEANIFGEYILPSISLCAQDTEVPVRQAFAETIAIFAERALMFLDSPQQDLNTSYISALQLLRDLTQNRVQVLLSDVDSTVRECLLEFSVSRLCAFFGRQKANEVLLSHMITFLNDKQDWQLRSAFFKSLLPLASYIGWQSAKFLKPLLQQGLRDHQEFVVSQTSNTIASLVELGLLPKNMMIELLKETVPFLVHPCEWIRLNTVAVICSCSQVLGTIDVHCYVIPLLLPFLQYQILQVEKHHVLLSALKPPIRFVIYDLVYNFPQVKNLFNALKTKQDNRLQNKVSFLTDLDSQTEGMLRKLTSKEITSHEEDITDWHNECKSDGIRRHADMAKDSETNATTGKVTSKKSSNRKKETVQGMNEEWRTMFGADNSKVPAPSHVTKKASSTNLSISMSQLEHKAQATYHQIPEPKAGDIQFKYASCQLDLRALVHHNRDLYKSDLNQRHLEEIADTTSSQPITDWRPKGLLVAHMLEHRGPIHQIAVCPSNNHFVTVSSDRSVRLWESAKFEGKSVVNRSRASCQRFGGAVRCATFSGDEQIVCSSDDGAIHLLSIESMSTRATTEKQDTTSTPILYTYPVSHKQHGRVTDLKAIVNSPVVVYTTSYGNITALDLRTKDSVWELKHDLRNGVLTTFCVDPKQHWLCVGTARGVHICWDLRFKL</sequence>
<dbReference type="InterPro" id="IPR001680">
    <property type="entry name" value="WD40_rpt"/>
</dbReference>
<evidence type="ECO:0000313" key="14">
    <source>
        <dbReference type="Proteomes" id="UP000007875"/>
    </source>
</evidence>
<dbReference type="PROSITE" id="PS50011">
    <property type="entry name" value="PROTEIN_KINASE_DOM"/>
    <property type="match status" value="1"/>
</dbReference>
<dbReference type="eggNOG" id="KOG1240">
    <property type="taxonomic scope" value="Eukaryota"/>
</dbReference>
<dbReference type="HOGENOM" id="CLU_001696_0_0_1"/>
<dbReference type="Pfam" id="PF00400">
    <property type="entry name" value="WD40"/>
    <property type="match status" value="1"/>
</dbReference>
<dbReference type="InterPro" id="IPR000719">
    <property type="entry name" value="Prot_kinase_dom"/>
</dbReference>
<reference evidence="13" key="3">
    <citation type="submission" date="2025-09" db="UniProtKB">
        <authorList>
            <consortium name="Ensembl"/>
        </authorList>
    </citation>
    <scope>IDENTIFICATION</scope>
</reference>
<keyword evidence="4 10" id="KW-0853">WD repeat</keyword>
<evidence type="ECO:0000256" key="10">
    <source>
        <dbReference type="PROSITE-ProRule" id="PRU00221"/>
    </source>
</evidence>
<protein>
    <recommendedName>
        <fullName evidence="2">non-specific serine/threonine protein kinase</fullName>
        <ecNumber evidence="2">2.7.11.1</ecNumber>
    </recommendedName>
</protein>
<dbReference type="GO" id="GO:0005770">
    <property type="term" value="C:late endosome"/>
    <property type="evidence" value="ECO:0007669"/>
    <property type="project" value="TreeGrafter"/>
</dbReference>
<dbReference type="SMART" id="SM00220">
    <property type="entry name" value="S_TKc"/>
    <property type="match status" value="1"/>
</dbReference>
<keyword evidence="14" id="KW-1185">Reference proteome</keyword>
<dbReference type="Gene3D" id="1.10.510.10">
    <property type="entry name" value="Transferase(Phosphotransferase) domain 1"/>
    <property type="match status" value="1"/>
</dbReference>
<evidence type="ECO:0000256" key="3">
    <source>
        <dbReference type="ARBA" id="ARBA00022527"/>
    </source>
</evidence>
<dbReference type="Gene3D" id="1.25.10.10">
    <property type="entry name" value="Leucine-rich Repeat Variant"/>
    <property type="match status" value="2"/>
</dbReference>
<reference evidence="13" key="2">
    <citation type="submission" date="2025-08" db="UniProtKB">
        <authorList>
            <consortium name="Ensembl"/>
        </authorList>
    </citation>
    <scope>IDENTIFICATION</scope>
</reference>
<evidence type="ECO:0000256" key="2">
    <source>
        <dbReference type="ARBA" id="ARBA00012513"/>
    </source>
</evidence>
<dbReference type="OMA" id="ATNTCRI"/>
<evidence type="ECO:0000259" key="12">
    <source>
        <dbReference type="PROSITE" id="PS50011"/>
    </source>
</evidence>
<evidence type="ECO:0000256" key="7">
    <source>
        <dbReference type="ARBA" id="ARBA00022741"/>
    </source>
</evidence>
<dbReference type="FunFam" id="1.10.510.10:FF:000497">
    <property type="entry name" value="Phosphoinositide 3-kinase regulatory subunit"/>
    <property type="match status" value="1"/>
</dbReference>
<dbReference type="GO" id="GO:0005524">
    <property type="term" value="F:ATP binding"/>
    <property type="evidence" value="ECO:0007669"/>
    <property type="project" value="UniProtKB-KW"/>
</dbReference>
<dbReference type="PROSITE" id="PS00108">
    <property type="entry name" value="PROTEIN_KINASE_ST"/>
    <property type="match status" value="1"/>
</dbReference>
<dbReference type="GO" id="GO:0034272">
    <property type="term" value="C:phosphatidylinositol 3-kinase complex, class III, type II"/>
    <property type="evidence" value="ECO:0007669"/>
    <property type="project" value="TreeGrafter"/>
</dbReference>
<dbReference type="GO" id="GO:0006623">
    <property type="term" value="P:protein targeting to vacuole"/>
    <property type="evidence" value="ECO:0007669"/>
    <property type="project" value="TreeGrafter"/>
</dbReference>
<dbReference type="GO" id="GO:0034271">
    <property type="term" value="C:phosphatidylinositol 3-kinase complex, class III, type I"/>
    <property type="evidence" value="ECO:0007669"/>
    <property type="project" value="TreeGrafter"/>
</dbReference>
<dbReference type="InterPro" id="IPR036322">
    <property type="entry name" value="WD40_repeat_dom_sf"/>
</dbReference>
<accession>H2Z3A5</accession>
<dbReference type="PROSITE" id="PS50082">
    <property type="entry name" value="WD_REPEATS_2"/>
    <property type="match status" value="1"/>
</dbReference>
<dbReference type="PANTHER" id="PTHR17583">
    <property type="entry name" value="PHOSPHOINOSITIDE 3-KINASE REGULATORY SUBUNIT 4"/>
    <property type="match status" value="1"/>
</dbReference>
<dbReference type="GeneTree" id="ENSGT00390000016225"/>
<dbReference type="InterPro" id="IPR015943">
    <property type="entry name" value="WD40/YVTN_repeat-like_dom_sf"/>
</dbReference>
<keyword evidence="6" id="KW-0677">Repeat</keyword>
<dbReference type="InterPro" id="IPR011009">
    <property type="entry name" value="Kinase-like_dom_sf"/>
</dbReference>
<feature type="domain" description="Protein kinase" evidence="12">
    <location>
        <begin position="26"/>
        <end position="307"/>
    </location>
</feature>
<dbReference type="InParanoid" id="H2Z3A5"/>
<dbReference type="SMART" id="SM00320">
    <property type="entry name" value="WD40"/>
    <property type="match status" value="3"/>
</dbReference>
<dbReference type="AlphaFoldDB" id="H2Z3A5"/>
<evidence type="ECO:0000256" key="8">
    <source>
        <dbReference type="ARBA" id="ARBA00022777"/>
    </source>
</evidence>
<comment type="subcellular location">
    <subcellularLocation>
        <location evidence="1">Cytoplasmic vesicle</location>
        <location evidence="1">Autophagosome</location>
    </subcellularLocation>
</comment>
<dbReference type="FunCoup" id="H2Z3A5">
    <property type="interactions" value="451"/>
</dbReference>
<dbReference type="GO" id="GO:0004674">
    <property type="term" value="F:protein serine/threonine kinase activity"/>
    <property type="evidence" value="ECO:0007669"/>
    <property type="project" value="UniProtKB-KW"/>
</dbReference>
<dbReference type="SUPFAM" id="SSF50978">
    <property type="entry name" value="WD40 repeat-like"/>
    <property type="match status" value="1"/>
</dbReference>
<evidence type="ECO:0000256" key="4">
    <source>
        <dbReference type="ARBA" id="ARBA00022574"/>
    </source>
</evidence>
<dbReference type="Proteomes" id="UP000007875">
    <property type="component" value="Unassembled WGS sequence"/>
</dbReference>
<dbReference type="EC" id="2.7.11.1" evidence="2"/>
<dbReference type="InterPro" id="IPR011989">
    <property type="entry name" value="ARM-like"/>
</dbReference>
<dbReference type="InterPro" id="IPR055231">
    <property type="entry name" value="2AA_helical"/>
</dbReference>
<evidence type="ECO:0000256" key="1">
    <source>
        <dbReference type="ARBA" id="ARBA00004419"/>
    </source>
</evidence>
<dbReference type="Pfam" id="PF22956">
    <property type="entry name" value="VPS15-like_hel"/>
    <property type="match status" value="1"/>
</dbReference>
<keyword evidence="8" id="KW-0418">Kinase</keyword>